<accession>A0A2T2WVC5</accession>
<evidence type="ECO:0000313" key="2">
    <source>
        <dbReference type="Proteomes" id="UP000242699"/>
    </source>
</evidence>
<dbReference type="EMBL" id="PXYT01000040">
    <property type="protein sequence ID" value="PSR26180.1"/>
    <property type="molecule type" value="Genomic_DNA"/>
</dbReference>
<proteinExistence type="predicted"/>
<dbReference type="AlphaFoldDB" id="A0A2T2WVC5"/>
<dbReference type="Proteomes" id="UP000242699">
    <property type="component" value="Unassembled WGS sequence"/>
</dbReference>
<gene>
    <name evidence="1" type="ORF">C7B43_14560</name>
</gene>
<reference evidence="1 2" key="1">
    <citation type="journal article" date="2014" name="BMC Genomics">
        <title>Comparison of environmental and isolate Sulfobacillus genomes reveals diverse carbon, sulfur, nitrogen, and hydrogen metabolisms.</title>
        <authorList>
            <person name="Justice N.B."/>
            <person name="Norman A."/>
            <person name="Brown C.T."/>
            <person name="Singh A."/>
            <person name="Thomas B.C."/>
            <person name="Banfield J.F."/>
        </authorList>
    </citation>
    <scope>NUCLEOTIDE SEQUENCE [LARGE SCALE GENOMIC DNA]</scope>
    <source>
        <strain evidence="1">AMDSBA1</strain>
    </source>
</reference>
<protein>
    <submittedName>
        <fullName evidence="1">Uncharacterized protein</fullName>
    </submittedName>
</protein>
<organism evidence="1 2">
    <name type="scientific">Sulfobacillus benefaciens</name>
    <dbReference type="NCBI Taxonomy" id="453960"/>
    <lineage>
        <taxon>Bacteria</taxon>
        <taxon>Bacillati</taxon>
        <taxon>Bacillota</taxon>
        <taxon>Clostridia</taxon>
        <taxon>Eubacteriales</taxon>
        <taxon>Clostridiales Family XVII. Incertae Sedis</taxon>
        <taxon>Sulfobacillus</taxon>
    </lineage>
</organism>
<comment type="caution">
    <text evidence="1">The sequence shown here is derived from an EMBL/GenBank/DDBJ whole genome shotgun (WGS) entry which is preliminary data.</text>
</comment>
<sequence length="64" mass="7092">MTWADLSQAYRDALNAFNYADADHIDDAIARLTAAEQELSAQLEGLRHEIILHATPSHDWAAGE</sequence>
<name>A0A2T2WVC5_9FIRM</name>
<evidence type="ECO:0000313" key="1">
    <source>
        <dbReference type="EMBL" id="PSR26180.1"/>
    </source>
</evidence>